<dbReference type="Proteomes" id="UP000789525">
    <property type="component" value="Unassembled WGS sequence"/>
</dbReference>
<evidence type="ECO:0000313" key="2">
    <source>
        <dbReference type="Proteomes" id="UP000789525"/>
    </source>
</evidence>
<gene>
    <name evidence="1" type="ORF">ACOLOM_LOCUS6781</name>
</gene>
<evidence type="ECO:0000313" key="1">
    <source>
        <dbReference type="EMBL" id="CAG8604049.1"/>
    </source>
</evidence>
<dbReference type="EMBL" id="CAJVPT010014426">
    <property type="protein sequence ID" value="CAG8604049.1"/>
    <property type="molecule type" value="Genomic_DNA"/>
</dbReference>
<proteinExistence type="predicted"/>
<organism evidence="1 2">
    <name type="scientific">Acaulospora colombiana</name>
    <dbReference type="NCBI Taxonomy" id="27376"/>
    <lineage>
        <taxon>Eukaryota</taxon>
        <taxon>Fungi</taxon>
        <taxon>Fungi incertae sedis</taxon>
        <taxon>Mucoromycota</taxon>
        <taxon>Glomeromycotina</taxon>
        <taxon>Glomeromycetes</taxon>
        <taxon>Diversisporales</taxon>
        <taxon>Acaulosporaceae</taxon>
        <taxon>Acaulospora</taxon>
    </lineage>
</organism>
<protein>
    <submittedName>
        <fullName evidence="1">3297_t:CDS:1</fullName>
    </submittedName>
</protein>
<sequence>MLPSLLPFERLHVTVLVIACYLAVIISTVVVQERLPRAPSRRGKPGLNLDEAWSDLQEIAQVPHPFNSHTNDEVGLYIAGRLQNIQGENDFITLDLKPTTNASWYMPQDSSVTYVESRNLAIKFEGSKYNDSAILLTAHYDTSALAPGATDDSIAVASLLQTADYLANNQPERTIIILFDNGEENGRHVRSFINLEGAGCGGRPNLFRASSPQITRAFASTTHPHGSSLASDAFSLGLIRSATDFSIYQDAGIAGADYAFYMRRQKYHTMEDNIPNLRNRRSLWSMMENLYYVVEVIANQPDSQESDATRFVYFDSESGLSGYFPSLTASNMFVILLGHSLHKSKKLYLGWRGWGRFPAALAIGILGGAICAGLITEWNPMVASIFCFAALGLLLPLYLADWWRPVSIQRAQVLVELLVFWWVLSAINLVLMGRNALSGAYFITFFYAATLATTIVTLLDMHRLNRKSATEVTPLIPRAEELLATHRLGDDQLGWIWTLEFILLAVFPAILMLQILFALLAALGPTVTDGSKPSMVYIIITGSILLTLLPITPFAHKLHPSVFAALLLLGIATTAYSSLEFPFTPENSFKTLYWQSADLNAGNSTITLLGVRPYLQRVLKQVGSIDYDKVEWRKANISGLAEAKFTGLVPRSVPDEKMSNWVNVTLERSSPSSVLLRISGVDTRACRLYFDGGYNVSQVVVRGQNTDGYDLPSSFPIKTVNLWSRSWSRTWEVDIELAALGSSETPSNANVLTGRASCVWSDRAKGKVPALDDLYVRFPTWATMTAWRGGLVEGWKSFSI</sequence>
<reference evidence="1" key="1">
    <citation type="submission" date="2021-06" db="EMBL/GenBank/DDBJ databases">
        <authorList>
            <person name="Kallberg Y."/>
            <person name="Tangrot J."/>
            <person name="Rosling A."/>
        </authorList>
    </citation>
    <scope>NUCLEOTIDE SEQUENCE</scope>
    <source>
        <strain evidence="1">CL356</strain>
    </source>
</reference>
<keyword evidence="2" id="KW-1185">Reference proteome</keyword>
<accession>A0ACA9MPI1</accession>
<comment type="caution">
    <text evidence="1">The sequence shown here is derived from an EMBL/GenBank/DDBJ whole genome shotgun (WGS) entry which is preliminary data.</text>
</comment>
<name>A0ACA9MPI1_9GLOM</name>